<dbReference type="InterPro" id="IPR035426">
    <property type="entry name" value="Gemin2/Brr1"/>
</dbReference>
<dbReference type="AlphaFoldDB" id="A0AAE1ZBA3"/>
<dbReference type="Gene3D" id="1.20.58.1070">
    <property type="match status" value="1"/>
</dbReference>
<dbReference type="GO" id="GO:0032797">
    <property type="term" value="C:SMN complex"/>
    <property type="evidence" value="ECO:0007669"/>
    <property type="project" value="TreeGrafter"/>
</dbReference>
<evidence type="ECO:0000313" key="2">
    <source>
        <dbReference type="EMBL" id="KAK4470548.1"/>
    </source>
</evidence>
<dbReference type="Proteomes" id="UP001292079">
    <property type="component" value="Unassembled WGS sequence"/>
</dbReference>
<dbReference type="GO" id="GO:0005634">
    <property type="term" value="C:nucleus"/>
    <property type="evidence" value="ECO:0007669"/>
    <property type="project" value="TreeGrafter"/>
</dbReference>
<keyword evidence="3" id="KW-1185">Reference proteome</keyword>
<dbReference type="Pfam" id="PF04938">
    <property type="entry name" value="SIP1"/>
    <property type="match status" value="1"/>
</dbReference>
<comment type="similarity">
    <text evidence="1">Belongs to the gemin-2 family.</text>
</comment>
<organism evidence="2 3">
    <name type="scientific">Schistosoma mekongi</name>
    <name type="common">Parasitic worm</name>
    <dbReference type="NCBI Taxonomy" id="38744"/>
    <lineage>
        <taxon>Eukaryota</taxon>
        <taxon>Metazoa</taxon>
        <taxon>Spiralia</taxon>
        <taxon>Lophotrochozoa</taxon>
        <taxon>Platyhelminthes</taxon>
        <taxon>Trematoda</taxon>
        <taxon>Digenea</taxon>
        <taxon>Strigeidida</taxon>
        <taxon>Schistosomatoidea</taxon>
        <taxon>Schistosomatidae</taxon>
        <taxon>Schistosoma</taxon>
    </lineage>
</organism>
<reference evidence="2" key="1">
    <citation type="submission" date="2022-04" db="EMBL/GenBank/DDBJ databases">
        <authorList>
            <person name="Xu L."/>
            <person name="Lv Z."/>
        </authorList>
    </citation>
    <scope>NUCLEOTIDE SEQUENCE</scope>
    <source>
        <strain evidence="2">LV_2022a</strain>
    </source>
</reference>
<name>A0AAE1ZBA3_SCHME</name>
<protein>
    <recommendedName>
        <fullName evidence="4">Gem-associated protein 2</fullName>
    </recommendedName>
</protein>
<gene>
    <name evidence="2" type="ORF">MN116_006091</name>
</gene>
<sequence length="260" mass="29587">MSDSEDSDIGLLVQALPVSDFDLNDPPSHEKALTSPDEYLKFVRYQALSFPSVLCRYPPTGMVDQMSTSQIDCTKPNDQVSQKDGKIISTKIPRRLQENQVIYFHRVVDEYKCLKTLVLSNSDNITKTDIPITKIKLFEQAPSLTWIAQRSRSEIITLIDLVASVCTKKHWNSKLSVWIFSLLVALEPPFHPDLCSDLRTIAKRCKKLRRDFKRLSFLTTTNNNVKHCSVVAEDIEFFNLCVNLISNVFGQSDLADELTD</sequence>
<dbReference type="PANTHER" id="PTHR12794:SF0">
    <property type="entry name" value="GEM-ASSOCIATED PROTEIN 2"/>
    <property type="match status" value="1"/>
</dbReference>
<dbReference type="GO" id="GO:0000387">
    <property type="term" value="P:spliceosomal snRNP assembly"/>
    <property type="evidence" value="ECO:0007669"/>
    <property type="project" value="InterPro"/>
</dbReference>
<evidence type="ECO:0000313" key="3">
    <source>
        <dbReference type="Proteomes" id="UP001292079"/>
    </source>
</evidence>
<reference evidence="2" key="2">
    <citation type="journal article" date="2023" name="Infect Dis Poverty">
        <title>Chromosome-scale genome of the human blood fluke Schistosoma mekongi and its implications for public health.</title>
        <authorList>
            <person name="Zhou M."/>
            <person name="Xu L."/>
            <person name="Xu D."/>
            <person name="Chen W."/>
            <person name="Khan J."/>
            <person name="Hu Y."/>
            <person name="Huang H."/>
            <person name="Wei H."/>
            <person name="Zhang Y."/>
            <person name="Chusongsang P."/>
            <person name="Tanasarnprasert K."/>
            <person name="Hu X."/>
            <person name="Limpanont Y."/>
            <person name="Lv Z."/>
        </authorList>
    </citation>
    <scope>NUCLEOTIDE SEQUENCE</scope>
    <source>
        <strain evidence="2">LV_2022a</strain>
    </source>
</reference>
<evidence type="ECO:0008006" key="4">
    <source>
        <dbReference type="Google" id="ProtNLM"/>
    </source>
</evidence>
<accession>A0AAE1ZBA3</accession>
<dbReference type="PANTHER" id="PTHR12794">
    <property type="entry name" value="GEMIN2"/>
    <property type="match status" value="1"/>
</dbReference>
<evidence type="ECO:0000256" key="1">
    <source>
        <dbReference type="ARBA" id="ARBA00025758"/>
    </source>
</evidence>
<proteinExistence type="inferred from homology"/>
<comment type="caution">
    <text evidence="2">The sequence shown here is derived from an EMBL/GenBank/DDBJ whole genome shotgun (WGS) entry which is preliminary data.</text>
</comment>
<dbReference type="EMBL" id="JALJAT010000004">
    <property type="protein sequence ID" value="KAK4470548.1"/>
    <property type="molecule type" value="Genomic_DNA"/>
</dbReference>